<comment type="caution">
    <text evidence="13">The sequence shown here is derived from an EMBL/GenBank/DDBJ whole genome shotgun (WGS) entry which is preliminary data.</text>
</comment>
<dbReference type="GO" id="GO:0019221">
    <property type="term" value="P:cytokine-mediated signaling pathway"/>
    <property type="evidence" value="ECO:0007669"/>
    <property type="project" value="TreeGrafter"/>
</dbReference>
<keyword evidence="14" id="KW-1185">Reference proteome</keyword>
<evidence type="ECO:0000256" key="4">
    <source>
        <dbReference type="ARBA" id="ARBA00010448"/>
    </source>
</evidence>
<dbReference type="SUPFAM" id="SSF50353">
    <property type="entry name" value="Cytokine"/>
    <property type="match status" value="1"/>
</dbReference>
<dbReference type="Pfam" id="PF00340">
    <property type="entry name" value="IL1"/>
    <property type="match status" value="1"/>
</dbReference>
<dbReference type="GO" id="GO:0006955">
    <property type="term" value="P:immune response"/>
    <property type="evidence" value="ECO:0007669"/>
    <property type="project" value="InterPro"/>
</dbReference>
<dbReference type="InterPro" id="IPR008996">
    <property type="entry name" value="IL1/FGF"/>
</dbReference>
<dbReference type="PRINTS" id="PR01357">
    <property type="entry name" value="INTRLEUKN1AB"/>
</dbReference>
<dbReference type="GO" id="GO:0005829">
    <property type="term" value="C:cytosol"/>
    <property type="evidence" value="ECO:0007669"/>
    <property type="project" value="UniProtKB-SubCell"/>
</dbReference>
<dbReference type="GO" id="GO:0042119">
    <property type="term" value="P:neutrophil activation"/>
    <property type="evidence" value="ECO:0007669"/>
    <property type="project" value="TreeGrafter"/>
</dbReference>
<dbReference type="GO" id="GO:1901222">
    <property type="term" value="P:regulation of non-canonical NF-kappaB signal transduction"/>
    <property type="evidence" value="ECO:0007669"/>
    <property type="project" value="TreeGrafter"/>
</dbReference>
<dbReference type="GO" id="GO:0071222">
    <property type="term" value="P:cellular response to lipopolysaccharide"/>
    <property type="evidence" value="ECO:0007669"/>
    <property type="project" value="TreeGrafter"/>
</dbReference>
<dbReference type="Gene3D" id="2.80.10.50">
    <property type="match status" value="1"/>
</dbReference>
<keyword evidence="9" id="KW-0395">Inflammatory response</keyword>
<proteinExistence type="inferred from homology"/>
<dbReference type="GO" id="GO:0005764">
    <property type="term" value="C:lysosome"/>
    <property type="evidence" value="ECO:0007669"/>
    <property type="project" value="UniProtKB-SubCell"/>
</dbReference>
<evidence type="ECO:0000256" key="6">
    <source>
        <dbReference type="ARBA" id="ARBA00022514"/>
    </source>
</evidence>
<dbReference type="Proteomes" id="UP001314229">
    <property type="component" value="Unassembled WGS sequence"/>
</dbReference>
<dbReference type="GO" id="GO:0005615">
    <property type="term" value="C:extracellular space"/>
    <property type="evidence" value="ECO:0007669"/>
    <property type="project" value="UniProtKB-KW"/>
</dbReference>
<evidence type="ECO:0000256" key="7">
    <source>
        <dbReference type="ARBA" id="ARBA00022525"/>
    </source>
</evidence>
<evidence type="ECO:0000256" key="9">
    <source>
        <dbReference type="ARBA" id="ARBA00023198"/>
    </source>
</evidence>
<gene>
    <name evidence="13" type="ORF">FSCOSCO3_A011683</name>
</gene>
<evidence type="ECO:0000256" key="1">
    <source>
        <dbReference type="ARBA" id="ARBA00004371"/>
    </source>
</evidence>
<dbReference type="AlphaFoldDB" id="A0AAV1NLK6"/>
<dbReference type="PRINTS" id="PR01359">
    <property type="entry name" value="INTRLEUKIN1B"/>
</dbReference>
<dbReference type="InterPro" id="IPR000975">
    <property type="entry name" value="IL-1_fam"/>
</dbReference>
<keyword evidence="5" id="KW-0963">Cytoplasm</keyword>
<dbReference type="PANTHER" id="PTHR10078:SF30">
    <property type="entry name" value="INTERLEUKIN-1 BETA"/>
    <property type="match status" value="1"/>
</dbReference>
<accession>A0AAV1NLK6</accession>
<evidence type="ECO:0000256" key="12">
    <source>
        <dbReference type="RuleBase" id="RU003753"/>
    </source>
</evidence>
<sequence>MTAVSKYRISSSRRDKPTSCKIPLTVCIKTLQDFFSTDINRSYQIHKKMESAMRCNVSEMWSTKMPKGLDLEISHHPLTMKRVANLIIAMDRLKDNVSESVLSTEFRDEHLLDIMFESIVEEQIVFECESAAPDKFSRTGEHECSVTDSQKRSLVLVQDSMELHAVMLQGGSDNRKVHLNMSTYVHPAPSAEARPVALGIKDTKFYLSCCQVGDQPTLHLETVEDKKSLKSISSGSDMERFLFYKQDTGVNVSTLMSASFPNWYISTAGQDNKPLEMCLQTANRYRTFNIQRQS</sequence>
<keyword evidence="7 12" id="KW-0964">Secreted</keyword>
<dbReference type="GO" id="GO:0005125">
    <property type="term" value="F:cytokine activity"/>
    <property type="evidence" value="ECO:0007669"/>
    <property type="project" value="UniProtKB-UniRule"/>
</dbReference>
<evidence type="ECO:0000313" key="13">
    <source>
        <dbReference type="EMBL" id="CAK6959684.1"/>
    </source>
</evidence>
<protein>
    <recommendedName>
        <fullName evidence="12">Interleukin-1</fullName>
    </recommendedName>
</protein>
<name>A0AAV1NLK6_SCOSC</name>
<dbReference type="GO" id="GO:0051781">
    <property type="term" value="P:positive regulation of cell division"/>
    <property type="evidence" value="ECO:0007669"/>
    <property type="project" value="UniProtKB-KW"/>
</dbReference>
<dbReference type="GO" id="GO:0010628">
    <property type="term" value="P:positive regulation of gene expression"/>
    <property type="evidence" value="ECO:0007669"/>
    <property type="project" value="TreeGrafter"/>
</dbReference>
<evidence type="ECO:0000256" key="5">
    <source>
        <dbReference type="ARBA" id="ARBA00022490"/>
    </source>
</evidence>
<organism evidence="13 14">
    <name type="scientific">Scomber scombrus</name>
    <name type="common">Atlantic mackerel</name>
    <name type="synonym">Scomber vernalis</name>
    <dbReference type="NCBI Taxonomy" id="13677"/>
    <lineage>
        <taxon>Eukaryota</taxon>
        <taxon>Metazoa</taxon>
        <taxon>Chordata</taxon>
        <taxon>Craniata</taxon>
        <taxon>Vertebrata</taxon>
        <taxon>Euteleostomi</taxon>
        <taxon>Actinopterygii</taxon>
        <taxon>Neopterygii</taxon>
        <taxon>Teleostei</taxon>
        <taxon>Neoteleostei</taxon>
        <taxon>Acanthomorphata</taxon>
        <taxon>Pelagiaria</taxon>
        <taxon>Scombriformes</taxon>
        <taxon>Scombridae</taxon>
        <taxon>Scomber</taxon>
    </lineage>
</organism>
<keyword evidence="10" id="KW-0458">Lysosome</keyword>
<dbReference type="CDD" id="cd23296">
    <property type="entry name" value="beta-trefoil_IL1B"/>
    <property type="match status" value="1"/>
</dbReference>
<dbReference type="EMBL" id="CAWUFR010000041">
    <property type="protein sequence ID" value="CAK6959684.1"/>
    <property type="molecule type" value="Genomic_DNA"/>
</dbReference>
<comment type="subcellular location">
    <subcellularLocation>
        <location evidence="2">Cytoplasm</location>
        <location evidence="2">Cytosol</location>
    </subcellularLocation>
    <subcellularLocation>
        <location evidence="1">Lysosome</location>
    </subcellularLocation>
    <subcellularLocation>
        <location evidence="3">Secreted</location>
        <location evidence="3">Extracellular exosome</location>
    </subcellularLocation>
</comment>
<evidence type="ECO:0000256" key="3">
    <source>
        <dbReference type="ARBA" id="ARBA00004550"/>
    </source>
</evidence>
<keyword evidence="8" id="KW-0666">Pyrogen</keyword>
<evidence type="ECO:0000256" key="8">
    <source>
        <dbReference type="ARBA" id="ARBA00022620"/>
    </source>
</evidence>
<evidence type="ECO:0000256" key="10">
    <source>
        <dbReference type="ARBA" id="ARBA00023228"/>
    </source>
</evidence>
<evidence type="ECO:0000256" key="11">
    <source>
        <dbReference type="ARBA" id="ARBA00023246"/>
    </source>
</evidence>
<dbReference type="PRINTS" id="PR00264">
    <property type="entry name" value="INTERLEUKIN1"/>
</dbReference>
<reference evidence="13 14" key="1">
    <citation type="submission" date="2024-01" db="EMBL/GenBank/DDBJ databases">
        <authorList>
            <person name="Alioto T."/>
            <person name="Alioto T."/>
            <person name="Gomez Garrido J."/>
        </authorList>
    </citation>
    <scope>NUCLEOTIDE SEQUENCE [LARGE SCALE GENOMIC DNA]</scope>
</reference>
<keyword evidence="6" id="KW-0202">Cytokine</keyword>
<evidence type="ECO:0000313" key="14">
    <source>
        <dbReference type="Proteomes" id="UP001314229"/>
    </source>
</evidence>
<dbReference type="GO" id="GO:0005149">
    <property type="term" value="F:interleukin-1 receptor binding"/>
    <property type="evidence" value="ECO:0007669"/>
    <property type="project" value="UniProtKB-UniRule"/>
</dbReference>
<keyword evidence="11" id="KW-0497">Mitogen</keyword>
<comment type="similarity">
    <text evidence="4 12">Belongs to the IL-1 family.</text>
</comment>
<dbReference type="GO" id="GO:0001660">
    <property type="term" value="P:fever generation"/>
    <property type="evidence" value="ECO:0007669"/>
    <property type="project" value="UniProtKB-KW"/>
</dbReference>
<evidence type="ECO:0000256" key="2">
    <source>
        <dbReference type="ARBA" id="ARBA00004514"/>
    </source>
</evidence>
<dbReference type="PANTHER" id="PTHR10078">
    <property type="entry name" value="INTERLEUKIN-1 FAMILY MEMBER"/>
    <property type="match status" value="1"/>
</dbReference>
<dbReference type="SMART" id="SM00125">
    <property type="entry name" value="IL1"/>
    <property type="match status" value="1"/>
</dbReference>
<dbReference type="GO" id="GO:0048246">
    <property type="term" value="P:macrophage chemotaxis"/>
    <property type="evidence" value="ECO:0007669"/>
    <property type="project" value="TreeGrafter"/>
</dbReference>